<name>A0ACB9PX39_BAUVA</name>
<organism evidence="1 2">
    <name type="scientific">Bauhinia variegata</name>
    <name type="common">Purple orchid tree</name>
    <name type="synonym">Phanera variegata</name>
    <dbReference type="NCBI Taxonomy" id="167791"/>
    <lineage>
        <taxon>Eukaryota</taxon>
        <taxon>Viridiplantae</taxon>
        <taxon>Streptophyta</taxon>
        <taxon>Embryophyta</taxon>
        <taxon>Tracheophyta</taxon>
        <taxon>Spermatophyta</taxon>
        <taxon>Magnoliopsida</taxon>
        <taxon>eudicotyledons</taxon>
        <taxon>Gunneridae</taxon>
        <taxon>Pentapetalae</taxon>
        <taxon>rosids</taxon>
        <taxon>fabids</taxon>
        <taxon>Fabales</taxon>
        <taxon>Fabaceae</taxon>
        <taxon>Cercidoideae</taxon>
        <taxon>Cercideae</taxon>
        <taxon>Bauhiniinae</taxon>
        <taxon>Bauhinia</taxon>
    </lineage>
</organism>
<dbReference type="Proteomes" id="UP000828941">
    <property type="component" value="Chromosome 2"/>
</dbReference>
<protein>
    <submittedName>
        <fullName evidence="1">Uncharacterized protein</fullName>
    </submittedName>
</protein>
<proteinExistence type="predicted"/>
<evidence type="ECO:0000313" key="2">
    <source>
        <dbReference type="Proteomes" id="UP000828941"/>
    </source>
</evidence>
<evidence type="ECO:0000313" key="1">
    <source>
        <dbReference type="EMBL" id="KAI4353292.1"/>
    </source>
</evidence>
<reference evidence="1 2" key="1">
    <citation type="journal article" date="2022" name="DNA Res.">
        <title>Chromosomal-level genome assembly of the orchid tree Bauhinia variegata (Leguminosae; Cercidoideae) supports the allotetraploid origin hypothesis of Bauhinia.</title>
        <authorList>
            <person name="Zhong Y."/>
            <person name="Chen Y."/>
            <person name="Zheng D."/>
            <person name="Pang J."/>
            <person name="Liu Y."/>
            <person name="Luo S."/>
            <person name="Meng S."/>
            <person name="Qian L."/>
            <person name="Wei D."/>
            <person name="Dai S."/>
            <person name="Zhou R."/>
        </authorList>
    </citation>
    <scope>NUCLEOTIDE SEQUENCE [LARGE SCALE GENOMIC DNA]</scope>
    <source>
        <strain evidence="1">BV-YZ2020</strain>
    </source>
</reference>
<accession>A0ACB9PX39</accession>
<comment type="caution">
    <text evidence="1">The sequence shown here is derived from an EMBL/GenBank/DDBJ whole genome shotgun (WGS) entry which is preliminary data.</text>
</comment>
<gene>
    <name evidence="1" type="ORF">L6164_002252</name>
</gene>
<dbReference type="EMBL" id="CM039427">
    <property type="protein sequence ID" value="KAI4353292.1"/>
    <property type="molecule type" value="Genomic_DNA"/>
</dbReference>
<keyword evidence="2" id="KW-1185">Reference proteome</keyword>
<sequence length="471" mass="52210">MKTLTSTCSKTIFERLSDTRRGVINVANRPKICLSFGSREDNVSNFGFLQLVSTQQKGFLPVHALSSETQADLSAVEDPQVETPQTTKLVHVKFQLQRQCKFGEQFHIVGDDPAFGLWNPSEALPMTWSDGHMWTVELYIPAGKSIQFKFLLKEATGNIIWQPGSDRVIHTWESMTSVTVCEDWENADLQKVIEEEPFALSDEEIHSEMSIVAENLAEPKEKLVSSVDTESGIEDSKTHTEQKLHTEPGMQQVIGYDIPSSTKEPLAIVAENISPSNDVSMNTRDGTHLGNNDEAAAVKEQNGAVLQGNLFEHEGGPVLVPGLTSSAVPSGETAPEKDDEMTIKDTSVGAFETMDQNLPEFNQKHDSDEGTPQEINAELNDEQELLHTEFKEESYLTTMEDELSDSSHLFKIEEMSDLSDSATMEEMSDSQPVDELLEGILLNLMSSVIILLHLPKFLLALQGWIGAKEIS</sequence>